<dbReference type="EMBL" id="BAAANL010000001">
    <property type="protein sequence ID" value="GAA1851908.1"/>
    <property type="molecule type" value="Genomic_DNA"/>
</dbReference>
<comment type="caution">
    <text evidence="4">The sequence shown here is derived from an EMBL/GenBank/DDBJ whole genome shotgun (WGS) entry which is preliminary data.</text>
</comment>
<evidence type="ECO:0000256" key="2">
    <source>
        <dbReference type="SAM" id="Phobius"/>
    </source>
</evidence>
<feature type="transmembrane region" description="Helical" evidence="2">
    <location>
        <begin position="72"/>
        <end position="96"/>
    </location>
</feature>
<evidence type="ECO:0000256" key="1">
    <source>
        <dbReference type="SAM" id="MobiDB-lite"/>
    </source>
</evidence>
<evidence type="ECO:0000313" key="4">
    <source>
        <dbReference type="EMBL" id="GAA1851908.1"/>
    </source>
</evidence>
<keyword evidence="2" id="KW-0812">Transmembrane</keyword>
<keyword evidence="2" id="KW-0472">Membrane</keyword>
<feature type="transmembrane region" description="Helical" evidence="2">
    <location>
        <begin position="40"/>
        <end position="60"/>
    </location>
</feature>
<dbReference type="Pfam" id="PF02517">
    <property type="entry name" value="Rce1-like"/>
    <property type="match status" value="1"/>
</dbReference>
<name>A0ABP4ZCZ8_9MICO</name>
<dbReference type="InterPro" id="IPR003675">
    <property type="entry name" value="Rce1/LyrA-like_dom"/>
</dbReference>
<dbReference type="PANTHER" id="PTHR35797">
    <property type="entry name" value="PROTEASE-RELATED"/>
    <property type="match status" value="1"/>
</dbReference>
<reference evidence="5" key="1">
    <citation type="journal article" date="2019" name="Int. J. Syst. Evol. Microbiol.">
        <title>The Global Catalogue of Microorganisms (GCM) 10K type strain sequencing project: providing services to taxonomists for standard genome sequencing and annotation.</title>
        <authorList>
            <consortium name="The Broad Institute Genomics Platform"/>
            <consortium name="The Broad Institute Genome Sequencing Center for Infectious Disease"/>
            <person name="Wu L."/>
            <person name="Ma J."/>
        </authorList>
    </citation>
    <scope>NUCLEOTIDE SEQUENCE [LARGE SCALE GENOMIC DNA]</scope>
    <source>
        <strain evidence="5">JCM 14326</strain>
    </source>
</reference>
<feature type="transmembrane region" description="Helical" evidence="2">
    <location>
        <begin position="108"/>
        <end position="129"/>
    </location>
</feature>
<dbReference type="InterPro" id="IPR042150">
    <property type="entry name" value="MmRce1-like"/>
</dbReference>
<evidence type="ECO:0000313" key="5">
    <source>
        <dbReference type="Proteomes" id="UP001501094"/>
    </source>
</evidence>
<keyword evidence="5" id="KW-1185">Reference proteome</keyword>
<accession>A0ABP4ZCZ8</accession>
<sequence>MRSVGRRLAEFGVVCLVLTCAPLIWLVASGAEIGTGAGRAAFAVATFGPTLAAFVMWVRYRERHPGPRVRWSPGWPVAAVVLGAAAPFLAGLVSSGGDLAAIDAHSRAAIASAGGLAGALAFTLLAGPVSEEFGWRGYVQPWLRLRHGRLVTVLALGAMWGAWHVPLFLVPGTGQHELGLLTPGALIYFLEILPVTYLILFVSEQLRGGVPAAILLHAAWNLAGELVPKAGVPGQLIELGVVVGLALAVAGAAAVRGGGTAPAAPAAEPAAPVSPAAEPAAPARTS</sequence>
<feature type="region of interest" description="Disordered" evidence="1">
    <location>
        <begin position="263"/>
        <end position="286"/>
    </location>
</feature>
<feature type="transmembrane region" description="Helical" evidence="2">
    <location>
        <begin position="181"/>
        <end position="202"/>
    </location>
</feature>
<feature type="transmembrane region" description="Helical" evidence="2">
    <location>
        <begin position="150"/>
        <end position="169"/>
    </location>
</feature>
<gene>
    <name evidence="4" type="ORF">GCM10009751_05550</name>
</gene>
<keyword evidence="2" id="KW-1133">Transmembrane helix</keyword>
<dbReference type="PANTHER" id="PTHR35797:SF1">
    <property type="entry name" value="PROTEASE"/>
    <property type="match status" value="1"/>
</dbReference>
<dbReference type="Proteomes" id="UP001501094">
    <property type="component" value="Unassembled WGS sequence"/>
</dbReference>
<protein>
    <recommendedName>
        <fullName evidence="3">CAAX prenyl protease 2/Lysostaphin resistance protein A-like domain-containing protein</fullName>
    </recommendedName>
</protein>
<evidence type="ECO:0000259" key="3">
    <source>
        <dbReference type="Pfam" id="PF02517"/>
    </source>
</evidence>
<organism evidence="4 5">
    <name type="scientific">Myceligenerans crystallogenes</name>
    <dbReference type="NCBI Taxonomy" id="316335"/>
    <lineage>
        <taxon>Bacteria</taxon>
        <taxon>Bacillati</taxon>
        <taxon>Actinomycetota</taxon>
        <taxon>Actinomycetes</taxon>
        <taxon>Micrococcales</taxon>
        <taxon>Promicromonosporaceae</taxon>
        <taxon>Myceligenerans</taxon>
    </lineage>
</organism>
<feature type="domain" description="CAAX prenyl protease 2/Lysostaphin resistance protein A-like" evidence="3">
    <location>
        <begin position="118"/>
        <end position="222"/>
    </location>
</feature>
<proteinExistence type="predicted"/>